<dbReference type="RefSeq" id="WP_328015026.1">
    <property type="nucleotide sequence ID" value="NZ_JARTFS010000005.1"/>
</dbReference>
<evidence type="ECO:0000259" key="2">
    <source>
        <dbReference type="SMART" id="SM00278"/>
    </source>
</evidence>
<feature type="domain" description="Helix-hairpin-helix DNA-binding motif class 1" evidence="2">
    <location>
        <begin position="153"/>
        <end position="172"/>
    </location>
</feature>
<dbReference type="InterPro" id="IPR003583">
    <property type="entry name" value="Hlx-hairpin-Hlx_DNA-bd_motif"/>
</dbReference>
<accession>A0ABU6NXL6</accession>
<proteinExistence type="predicted"/>
<dbReference type="InterPro" id="IPR051675">
    <property type="entry name" value="Endo/Exo/Phosphatase_dom_1"/>
</dbReference>
<dbReference type="SUPFAM" id="SSF47781">
    <property type="entry name" value="RuvA domain 2-like"/>
    <property type="match status" value="1"/>
</dbReference>
<keyword evidence="1" id="KW-0812">Transmembrane</keyword>
<dbReference type="InterPro" id="IPR010994">
    <property type="entry name" value="RuvA_2-like"/>
</dbReference>
<dbReference type="SMART" id="SM00278">
    <property type="entry name" value="HhH1"/>
    <property type="match status" value="2"/>
</dbReference>
<name>A0ABU6NXL6_9BACI</name>
<dbReference type="PANTHER" id="PTHR21180:SF32">
    <property type="entry name" value="ENDONUCLEASE_EXONUCLEASE_PHOSPHATASE FAMILY DOMAIN-CONTAINING PROTEIN 1"/>
    <property type="match status" value="1"/>
</dbReference>
<keyword evidence="1" id="KW-0472">Membrane</keyword>
<dbReference type="EMBL" id="JARTFS010000005">
    <property type="protein sequence ID" value="MED4401004.1"/>
    <property type="molecule type" value="Genomic_DNA"/>
</dbReference>
<dbReference type="Pfam" id="PF12836">
    <property type="entry name" value="HHH_3"/>
    <property type="match status" value="1"/>
</dbReference>
<dbReference type="Gene3D" id="1.10.150.310">
    <property type="entry name" value="Tex RuvX-like domain-like"/>
    <property type="match status" value="1"/>
</dbReference>
<comment type="caution">
    <text evidence="3">The sequence shown here is derived from an EMBL/GenBank/DDBJ whole genome shotgun (WGS) entry which is preliminary data.</text>
</comment>
<evidence type="ECO:0000256" key="1">
    <source>
        <dbReference type="SAM" id="Phobius"/>
    </source>
</evidence>
<dbReference type="PANTHER" id="PTHR21180">
    <property type="entry name" value="ENDONUCLEASE/EXONUCLEASE/PHOSPHATASE FAMILY DOMAIN-CONTAINING PROTEIN 1"/>
    <property type="match status" value="1"/>
</dbReference>
<dbReference type="Proteomes" id="UP001342826">
    <property type="component" value="Unassembled WGS sequence"/>
</dbReference>
<dbReference type="Pfam" id="PF10531">
    <property type="entry name" value="SLBB"/>
    <property type="match status" value="1"/>
</dbReference>
<evidence type="ECO:0000313" key="3">
    <source>
        <dbReference type="EMBL" id="MED4401004.1"/>
    </source>
</evidence>
<keyword evidence="1" id="KW-1133">Transmembrane helix</keyword>
<protein>
    <submittedName>
        <fullName evidence="3">Helix-hairpin-helix domain-containing protein</fullName>
    </submittedName>
</protein>
<organism evidence="3 4">
    <name type="scientific">Metabacillus fastidiosus</name>
    <dbReference type="NCBI Taxonomy" id="1458"/>
    <lineage>
        <taxon>Bacteria</taxon>
        <taxon>Bacillati</taxon>
        <taxon>Bacillota</taxon>
        <taxon>Bacilli</taxon>
        <taxon>Bacillales</taxon>
        <taxon>Bacillaceae</taxon>
        <taxon>Metabacillus</taxon>
    </lineage>
</organism>
<evidence type="ECO:0000313" key="4">
    <source>
        <dbReference type="Proteomes" id="UP001342826"/>
    </source>
</evidence>
<dbReference type="InterPro" id="IPR019554">
    <property type="entry name" value="Soluble_ligand-bd"/>
</dbReference>
<feature type="domain" description="Helix-hairpin-helix DNA-binding motif class 1" evidence="2">
    <location>
        <begin position="183"/>
        <end position="202"/>
    </location>
</feature>
<sequence length="206" mass="22687">MEFIKQHKYPLIIITIVLSFLAFFYYSNSMKEEIDHELDKVLLQNNEENIEEDIENPAIEMSSEIVIDVKGAVIKPGVYVMESGDRIHHVIEKAGGLTADANQLSINLAALLEDGMVVYVPKQGEEENIAASSPIITSSSGSTKINVNKATSEELQTLSGIGPSKAEAIISYRNESGPFKTEEDLLKVSGIGQKTFEKLKENITVK</sequence>
<dbReference type="Gene3D" id="3.10.560.10">
    <property type="entry name" value="Outer membrane lipoprotein wza domain like"/>
    <property type="match status" value="1"/>
</dbReference>
<dbReference type="NCBIfam" id="TIGR00426">
    <property type="entry name" value="competence protein ComEA helix-hairpin-helix repeat region"/>
    <property type="match status" value="1"/>
</dbReference>
<feature type="transmembrane region" description="Helical" evidence="1">
    <location>
        <begin position="9"/>
        <end position="26"/>
    </location>
</feature>
<gene>
    <name evidence="3" type="ORF">P9271_06615</name>
</gene>
<dbReference type="InterPro" id="IPR004509">
    <property type="entry name" value="Competence_ComEA_HhH"/>
</dbReference>
<reference evidence="3 4" key="1">
    <citation type="submission" date="2023-03" db="EMBL/GenBank/DDBJ databases">
        <title>Bacillus Genome Sequencing.</title>
        <authorList>
            <person name="Dunlap C."/>
        </authorList>
    </citation>
    <scope>NUCLEOTIDE SEQUENCE [LARGE SCALE GENOMIC DNA]</scope>
    <source>
        <strain evidence="3 4">NRS-1717</strain>
    </source>
</reference>
<keyword evidence="4" id="KW-1185">Reference proteome</keyword>